<feature type="compositionally biased region" description="Polar residues" evidence="1">
    <location>
        <begin position="518"/>
        <end position="529"/>
    </location>
</feature>
<feature type="region of interest" description="Disordered" evidence="1">
    <location>
        <begin position="817"/>
        <end position="851"/>
    </location>
</feature>
<feature type="compositionally biased region" description="Basic and acidic residues" evidence="1">
    <location>
        <begin position="1931"/>
        <end position="1949"/>
    </location>
</feature>
<feature type="region of interest" description="Disordered" evidence="1">
    <location>
        <begin position="705"/>
        <end position="732"/>
    </location>
</feature>
<evidence type="ECO:0000256" key="1">
    <source>
        <dbReference type="SAM" id="MobiDB-lite"/>
    </source>
</evidence>
<feature type="compositionally biased region" description="Polar residues" evidence="1">
    <location>
        <begin position="705"/>
        <end position="721"/>
    </location>
</feature>
<feature type="region of interest" description="Disordered" evidence="1">
    <location>
        <begin position="503"/>
        <end position="529"/>
    </location>
</feature>
<feature type="compositionally biased region" description="Polar residues" evidence="1">
    <location>
        <begin position="164"/>
        <end position="182"/>
    </location>
</feature>
<feature type="region of interest" description="Disordered" evidence="1">
    <location>
        <begin position="665"/>
        <end position="687"/>
    </location>
</feature>
<organism evidence="2 3">
    <name type="scientific">Paralvinella palmiformis</name>
    <dbReference type="NCBI Taxonomy" id="53620"/>
    <lineage>
        <taxon>Eukaryota</taxon>
        <taxon>Metazoa</taxon>
        <taxon>Spiralia</taxon>
        <taxon>Lophotrochozoa</taxon>
        <taxon>Annelida</taxon>
        <taxon>Polychaeta</taxon>
        <taxon>Sedentaria</taxon>
        <taxon>Canalipalpata</taxon>
        <taxon>Terebellida</taxon>
        <taxon>Terebelliformia</taxon>
        <taxon>Alvinellidae</taxon>
        <taxon>Paralvinella</taxon>
    </lineage>
</organism>
<feature type="region of interest" description="Disordered" evidence="1">
    <location>
        <begin position="2203"/>
        <end position="2222"/>
    </location>
</feature>
<evidence type="ECO:0000313" key="3">
    <source>
        <dbReference type="Proteomes" id="UP001208570"/>
    </source>
</evidence>
<feature type="compositionally biased region" description="Basic and acidic residues" evidence="1">
    <location>
        <begin position="1513"/>
        <end position="1527"/>
    </location>
</feature>
<feature type="region of interest" description="Disordered" evidence="1">
    <location>
        <begin position="330"/>
        <end position="381"/>
    </location>
</feature>
<evidence type="ECO:0000313" key="2">
    <source>
        <dbReference type="EMBL" id="KAK2154883.1"/>
    </source>
</evidence>
<reference evidence="2" key="1">
    <citation type="journal article" date="2023" name="Mol. Biol. Evol.">
        <title>Third-Generation Sequencing Reveals the Adaptive Role of the Epigenome in Three Deep-Sea Polychaetes.</title>
        <authorList>
            <person name="Perez M."/>
            <person name="Aroh O."/>
            <person name="Sun Y."/>
            <person name="Lan Y."/>
            <person name="Juniper S.K."/>
            <person name="Young C.R."/>
            <person name="Angers B."/>
            <person name="Qian P.Y."/>
        </authorList>
    </citation>
    <scope>NUCLEOTIDE SEQUENCE</scope>
    <source>
        <strain evidence="2">P08H-3</strain>
    </source>
</reference>
<feature type="compositionally biased region" description="Polar residues" evidence="1">
    <location>
        <begin position="330"/>
        <end position="349"/>
    </location>
</feature>
<feature type="region of interest" description="Disordered" evidence="1">
    <location>
        <begin position="1499"/>
        <end position="1537"/>
    </location>
</feature>
<keyword evidence="3" id="KW-1185">Reference proteome</keyword>
<feature type="compositionally biased region" description="Polar residues" evidence="1">
    <location>
        <begin position="817"/>
        <end position="832"/>
    </location>
</feature>
<dbReference type="EMBL" id="JAODUP010000255">
    <property type="protein sequence ID" value="KAK2154883.1"/>
    <property type="molecule type" value="Genomic_DNA"/>
</dbReference>
<feature type="compositionally biased region" description="Basic and acidic residues" evidence="1">
    <location>
        <begin position="238"/>
        <end position="248"/>
    </location>
</feature>
<feature type="compositionally biased region" description="Polar residues" evidence="1">
    <location>
        <begin position="677"/>
        <end position="687"/>
    </location>
</feature>
<proteinExistence type="predicted"/>
<feature type="compositionally biased region" description="Polar residues" evidence="1">
    <location>
        <begin position="132"/>
        <end position="149"/>
    </location>
</feature>
<feature type="compositionally biased region" description="Polar residues" evidence="1">
    <location>
        <begin position="840"/>
        <end position="849"/>
    </location>
</feature>
<feature type="region of interest" description="Disordered" evidence="1">
    <location>
        <begin position="93"/>
        <end position="306"/>
    </location>
</feature>
<gene>
    <name evidence="2" type="ORF">LSH36_255g04050</name>
</gene>
<comment type="caution">
    <text evidence="2">The sequence shown here is derived from an EMBL/GenBank/DDBJ whole genome shotgun (WGS) entry which is preliminary data.</text>
</comment>
<accession>A0AAD9N498</accession>
<feature type="compositionally biased region" description="Basic and acidic residues" evidence="1">
    <location>
        <begin position="20"/>
        <end position="34"/>
    </location>
</feature>
<feature type="region of interest" description="Disordered" evidence="1">
    <location>
        <begin position="1924"/>
        <end position="1967"/>
    </location>
</feature>
<protein>
    <submittedName>
        <fullName evidence="2">Uncharacterized protein</fullName>
    </submittedName>
</protein>
<feature type="region of interest" description="Disordered" evidence="1">
    <location>
        <begin position="17"/>
        <end position="64"/>
    </location>
</feature>
<dbReference type="Proteomes" id="UP001208570">
    <property type="component" value="Unassembled WGS sequence"/>
</dbReference>
<feature type="compositionally biased region" description="Basic and acidic residues" evidence="1">
    <location>
        <begin position="218"/>
        <end position="228"/>
    </location>
</feature>
<sequence length="2373" mass="259937">MDGTTIVYSGIDLVNFQDEISDKGNSENPDKNDDNEYDDSNARNPVKEIDDPDDSSLNGPDTVHHRGVINRNILSLQEELDDCDEEFIHTTVLTSSSSSEGSLSDEHETLPIESNTKRRFGSSRRCMFAKTGMNTKDNSRNEIQNNEIQTPELDIESDMEISSPEESSTNDVVNKLNDNPQIEPSDDTKRKTSGSYTGYEVSDDDPDSRPPSTGLIPAEEKLSGRTDQNELCSGNEMISDKDEPDLKEVASYASSPCHRPHQTDDEGITDDMDMTSICHPDTSEDMAPSSGQGTSTENVDDTNLDCKLGNQVNTLSQNDRPNEVKAFKQNITSQQATGREKQTSAQNRGKTSEDPDAESKTQSDIDKVEHTTIPGEGYQESHNITMTDNFSLKQDDMKTDINTIIYTSDQVKSTGNNNNTFGQVLGQTNSDIGDDENYGRQTPVAKEVVDATDNTQIIRDVPLDVANQPTVNNPEHVNYTNVISASPEVVNLTNNDMSRRVTASTTATDVQERDKISPTPQWLEQNSGSADAHIRNEETDLTMINVTGSPNTSPAPNIARLDYFQSEANVPGQEEIFSESQTSVVETELTTSCLRELAETNLLNGTVQGNNAPLSVNNGLGVRTSGQFNDCPETSLSEQGVISTKLCASDEISVPSDLNAVSGYVKDLGGNEESRNPEATSSSQIQSNTNKQGYLLAQGVVSKSLPPSTGNFSGARTVSGNETEDASELRNPGEVTISLGESTASDLVYDRDYSKICDGKVIVCQTAQGRIQLTESTDGCNVTSGQGTIVQNTDFVNREDNEVIRPNVPQYNASTQNEAFRQNATSPQTVTMESHRIVQSPGNIPSQSGIRGLDEVGSLRQSNYTSDSGDVFYTQSENNKMETGAYQQTNMLSQANSLTRTDPTGHHNMLVRQDIDGSYPVIVGQDEVMGRAYPMREVSVTNPIIQRMPAGVVSPSGIDMTGRSNVSHFNNTPAQGTTFLGAGMSGEDESSLGMDVSSNISTTTTNSMLLYRNPSDSQVPLQVGNTGTNDTSSFTLSYPNIGSITHTQVGCNTPGTLIHCPVNHQADEGVVCYGPGTTSIWQTGTGMGQSTLDVPEAGYQYTNSDQRSSMQFNNSNNFKGKTDDGINLGITQRRIPAQMKTGIDNVPSQNVNRTEQDSDTSAQIVRNAHPEIDKPIKVSAPRETSTVNQRHLENVVNVSANPQSEIDKVRQVNISAKIYQESQPTTTMRMMTNDVVLSTQSNVQMTTTDQLGQGIKPTGDNMFIQDPGQTIPSIVRQDRLTSQIAVPREVTYADSVHTRHTGSLEVISPSEAISSRHIVRHSSETGASSRANMYPVTDMSGQNTISARHIVGNGTDISLRGQVIQGYGIPTDSIDTKVPHEMDDGTMVNVSMSSSTPLDQSDTITTNVQIDRNAPRQVYIPSGYGISVNSDDLIRDNLVKRNNESAIYGVIPPRDTASAQTNIRAYGCNVSGYVPFMERNAETHLPETNRPIAPEQVLRSHDHDRVSTSICGSERENSYPGSDKIHDTVNNPSLFSNRDGVVLSKQSNVQMTTTDQLGQVIQPTGDNIFVQDPGQTIPSIVRQDHLTSQIAVPREVTYAASVHTRHTGSLEVISPPEANSSRHIVRHSSEMPASYRDNIYPGDDMAGQRTTSERHIVGDGTDISLRGQVIQGYGIPTDSIDAKVPHEMDDGTMVNVSMSSSTPLDQSDTITTNVQIDRNAPRQVYIPSGYGICVNSDDLIRDNLVKRSNESSIYGGIPPRDTASAQTNIRAYGCNVSGYVPFMERNAETHLPETNRPIAPEQVLRSHDHDRVSTSIERENSYPGSDKIHDTVNNPSLFSNREALVKPPTTSEQNDIFLNIETMAEARPVTENIPQHQVTNNARVPDNRPGQRAFFYPEPTSVVHEYTATQVGMAIDNNPFIHPAGVPSTLSRDHEHSTQLDVQRNDRDVLGGGTSPQLGGYYQTSKSGLEDCQSSRMIVEGRREVPTRQFSGHVTAPNVAILNPAVSKFEPNPRIINQSANVQNTESVSGYNDKVHAQRVEPSQGIPVRSNLGQEANYIIHPEAQRPRSDNVLDERNIHFCLEENSRHLNSGQQYLSSDHRKALSRLNSGNFSSLESDAIFQPYEARDSHGYTADFRYESGTATFQPIRGLPPDCHEINGYVTRTRDSGHPSHLYCTDQSETIVINRPRPIYADSERQFVLEGQGHSPNNVSQKSVPSDQMHDSLDQVGTVEADSGSCTDRCRDNGHSKVPITGSKKPYGIHQDIRNDDVCVSSDLGSKRGDNWKEFVDSALDDGFSASLARDNSAFHRRPSRRSSSSKLKRTRERVSRCVQIYTERLLLWDVVGCGETGPIQKLLYLMLQNLVWKCLGDPAW</sequence>
<name>A0AAD9N498_9ANNE</name>
<feature type="compositionally biased region" description="Basic and acidic residues" evidence="1">
    <location>
        <begin position="350"/>
        <end position="370"/>
    </location>
</feature>
<feature type="compositionally biased region" description="Polar residues" evidence="1">
    <location>
        <begin position="2206"/>
        <end position="2218"/>
    </location>
</feature>